<accession>F7VJ03</accession>
<comment type="caution">
    <text evidence="1">The sequence shown here is derived from an EMBL/GenBank/DDBJ whole genome shotgun (WGS) entry which is preliminary data.</text>
</comment>
<protein>
    <submittedName>
        <fullName evidence="1">Uncharacterized protein</fullName>
    </submittedName>
</protein>
<dbReference type="AlphaFoldDB" id="F7VJ03"/>
<evidence type="ECO:0000313" key="1">
    <source>
        <dbReference type="EMBL" id="GAA10348.1"/>
    </source>
</evidence>
<reference evidence="1 2" key="1">
    <citation type="journal article" date="2011" name="Biochem. Biophys. Res. Commun.">
        <title>Increased number of Arginine-based salt bridges contributes to the thermotolerance of thermotolerant acetic acid bacteria, Acetobacter tropicalis SKU1100.</title>
        <authorList>
            <person name="Matsutani M."/>
            <person name="Hirakawa H."/>
            <person name="Nishikura M."/>
            <person name="Soemphol W."/>
            <person name="Ali I.A.I."/>
            <person name="Yakushi T."/>
            <person name="Matsushita K."/>
        </authorList>
    </citation>
    <scope>NUCLEOTIDE SEQUENCE [LARGE SCALE GENOMIC DNA]</scope>
    <source>
        <strain evidence="1 2">NBRC 101654</strain>
    </source>
</reference>
<dbReference type="Proteomes" id="UP000004319">
    <property type="component" value="Unassembled WGS sequence"/>
</dbReference>
<dbReference type="EMBL" id="BABS01000227">
    <property type="protein sequence ID" value="GAA10348.1"/>
    <property type="molecule type" value="Genomic_DNA"/>
</dbReference>
<gene>
    <name evidence="1" type="ORF">ATPR_3352</name>
</gene>
<sequence>MELLTQIADRFRGLKCSTRASVLVAGQEIILPIPDSVAATNPREIVLDGVPVMWPWDYSISDELLEIVRWDARSYAFHEGQHICLLRPRQGAGSPEEIIRALRRADTAA</sequence>
<proteinExistence type="predicted"/>
<name>F7VJ03_9PROT</name>
<organism evidence="1 2">
    <name type="scientific">Acetobacter tropicalis NBRC 101654</name>
    <dbReference type="NCBI Taxonomy" id="749388"/>
    <lineage>
        <taxon>Bacteria</taxon>
        <taxon>Pseudomonadati</taxon>
        <taxon>Pseudomonadota</taxon>
        <taxon>Alphaproteobacteria</taxon>
        <taxon>Acetobacterales</taxon>
        <taxon>Acetobacteraceae</taxon>
        <taxon>Acetobacter</taxon>
    </lineage>
</organism>
<evidence type="ECO:0000313" key="2">
    <source>
        <dbReference type="Proteomes" id="UP000004319"/>
    </source>
</evidence>